<dbReference type="InterPro" id="IPR018201">
    <property type="entry name" value="Ketoacyl_synth_AS"/>
</dbReference>
<dbReference type="Gene3D" id="3.40.50.720">
    <property type="entry name" value="NAD(P)-binding Rossmann-like Domain"/>
    <property type="match status" value="4"/>
</dbReference>
<dbReference type="GO" id="GO:0004315">
    <property type="term" value="F:3-oxoacyl-[acyl-carrier-protein] synthase activity"/>
    <property type="evidence" value="ECO:0007669"/>
    <property type="project" value="InterPro"/>
</dbReference>
<proteinExistence type="predicted"/>
<dbReference type="Gene3D" id="1.10.1200.10">
    <property type="entry name" value="ACP-like"/>
    <property type="match status" value="4"/>
</dbReference>
<dbReference type="Proteomes" id="UP000595703">
    <property type="component" value="Chromosome"/>
</dbReference>
<dbReference type="InterPro" id="IPR016036">
    <property type="entry name" value="Malonyl_transacylase_ACP-bd"/>
</dbReference>
<dbReference type="SMART" id="SM00827">
    <property type="entry name" value="PKS_AT"/>
    <property type="match status" value="4"/>
</dbReference>
<dbReference type="InterPro" id="IPR041618">
    <property type="entry name" value="PKS_DE"/>
</dbReference>
<organism evidence="11 12">
    <name type="scientific">Actinacidiphila reveromycinica</name>
    <dbReference type="NCBI Taxonomy" id="659352"/>
    <lineage>
        <taxon>Bacteria</taxon>
        <taxon>Bacillati</taxon>
        <taxon>Actinomycetota</taxon>
        <taxon>Actinomycetes</taxon>
        <taxon>Kitasatosporales</taxon>
        <taxon>Streptomycetaceae</taxon>
        <taxon>Actinacidiphila</taxon>
    </lineage>
</organism>
<dbReference type="GO" id="GO:0031177">
    <property type="term" value="F:phosphopantetheine binding"/>
    <property type="evidence" value="ECO:0007669"/>
    <property type="project" value="InterPro"/>
</dbReference>
<gene>
    <name evidence="11" type="ORF">RVR_10078</name>
</gene>
<protein>
    <submittedName>
        <fullName evidence="11">Putative modular polyketide synthase</fullName>
    </submittedName>
</protein>
<dbReference type="GO" id="GO:0006633">
    <property type="term" value="P:fatty acid biosynthetic process"/>
    <property type="evidence" value="ECO:0007669"/>
    <property type="project" value="InterPro"/>
</dbReference>
<dbReference type="Pfam" id="PF02801">
    <property type="entry name" value="Ketoacyl-synt_C"/>
    <property type="match status" value="4"/>
</dbReference>
<dbReference type="PROSITE" id="PS00606">
    <property type="entry name" value="KS3_1"/>
    <property type="match status" value="4"/>
</dbReference>
<feature type="region of interest" description="Disordered" evidence="8">
    <location>
        <begin position="5912"/>
        <end position="5939"/>
    </location>
</feature>
<dbReference type="InterPro" id="IPR057326">
    <property type="entry name" value="KR_dom"/>
</dbReference>
<dbReference type="InterPro" id="IPR020841">
    <property type="entry name" value="PKS_Beta-ketoAc_synthase_dom"/>
</dbReference>
<feature type="compositionally biased region" description="Gly residues" evidence="8">
    <location>
        <begin position="1423"/>
        <end position="1451"/>
    </location>
</feature>
<dbReference type="InterPro" id="IPR014031">
    <property type="entry name" value="Ketoacyl_synth_C"/>
</dbReference>
<reference evidence="11 12" key="3">
    <citation type="journal article" date="2011" name="Nat. Chem. Biol.">
        <title>Reveromycin A biosynthesis uses RevG and RevJ for stereospecific spiroacetal formation.</title>
        <authorList>
            <person name="Takahashi S."/>
            <person name="Toyoda A."/>
            <person name="Sekiyama Y."/>
            <person name="Takagi H."/>
            <person name="Nogawa T."/>
            <person name="Uramoto M."/>
            <person name="Suzuki R."/>
            <person name="Koshino H."/>
            <person name="Kumano T."/>
            <person name="Panthee S."/>
            <person name="Dairi T."/>
            <person name="Ishikawa J."/>
            <person name="Ikeda H."/>
            <person name="Sakaki Y."/>
            <person name="Osada H."/>
        </authorList>
    </citation>
    <scope>NUCLEOTIDE SEQUENCE [LARGE SCALE GENOMIC DNA]</scope>
    <source>
        <strain evidence="11 12">SN-593</strain>
    </source>
</reference>
<evidence type="ECO:0000313" key="12">
    <source>
        <dbReference type="Proteomes" id="UP000595703"/>
    </source>
</evidence>
<dbReference type="FunFam" id="3.40.47.10:FF:000019">
    <property type="entry name" value="Polyketide synthase type I"/>
    <property type="match status" value="4"/>
</dbReference>
<dbReference type="SMART" id="SM00823">
    <property type="entry name" value="PKS_PP"/>
    <property type="match status" value="4"/>
</dbReference>
<dbReference type="Pfam" id="PF00109">
    <property type="entry name" value="ketoacyl-synt"/>
    <property type="match status" value="4"/>
</dbReference>
<accession>A0A7U3VSY1</accession>
<dbReference type="InterPro" id="IPR001227">
    <property type="entry name" value="Ac_transferase_dom_sf"/>
</dbReference>
<name>A0A7U3VSY1_9ACTN</name>
<evidence type="ECO:0000256" key="5">
    <source>
        <dbReference type="ARBA" id="ARBA00023194"/>
    </source>
</evidence>
<keyword evidence="5" id="KW-0045">Antibiotic biosynthesis</keyword>
<dbReference type="InterPro" id="IPR050091">
    <property type="entry name" value="PKS_NRPS_Biosynth_Enz"/>
</dbReference>
<feature type="domain" description="Ketosynthase family 3 (KS3)" evidence="10">
    <location>
        <begin position="43"/>
        <end position="467"/>
    </location>
</feature>
<dbReference type="SUPFAM" id="SSF51735">
    <property type="entry name" value="NAD(P)-binding Rossmann-fold domains"/>
    <property type="match status" value="9"/>
</dbReference>
<dbReference type="GO" id="GO:0033068">
    <property type="term" value="P:macrolide biosynthetic process"/>
    <property type="evidence" value="ECO:0007669"/>
    <property type="project" value="UniProtKB-ARBA"/>
</dbReference>
<dbReference type="FunFam" id="3.40.366.10:FF:000002">
    <property type="entry name" value="Probable polyketide synthase 2"/>
    <property type="match status" value="4"/>
</dbReference>
<dbReference type="Gene3D" id="3.40.47.10">
    <property type="match status" value="4"/>
</dbReference>
<dbReference type="InterPro" id="IPR013968">
    <property type="entry name" value="PKS_KR"/>
</dbReference>
<feature type="domain" description="Ketosynthase family 3 (KS3)" evidence="10">
    <location>
        <begin position="1664"/>
        <end position="2090"/>
    </location>
</feature>
<evidence type="ECO:0000256" key="2">
    <source>
        <dbReference type="ARBA" id="ARBA00022450"/>
    </source>
</evidence>
<dbReference type="Pfam" id="PF08990">
    <property type="entry name" value="Docking"/>
    <property type="match status" value="1"/>
</dbReference>
<dbReference type="Gene3D" id="3.40.366.10">
    <property type="entry name" value="Malonyl-Coenzyme A Acyl Carrier Protein, domain 2"/>
    <property type="match status" value="4"/>
</dbReference>
<feature type="domain" description="Ketosynthase family 3 (KS3)" evidence="10">
    <location>
        <begin position="4840"/>
        <end position="5266"/>
    </location>
</feature>
<dbReference type="InterPro" id="IPR020806">
    <property type="entry name" value="PKS_PP-bd"/>
</dbReference>
<dbReference type="InterPro" id="IPR016035">
    <property type="entry name" value="Acyl_Trfase/lysoPLipase"/>
</dbReference>
<keyword evidence="2" id="KW-0596">Phosphopantetheine</keyword>
<dbReference type="InterPro" id="IPR036736">
    <property type="entry name" value="ACP-like_sf"/>
</dbReference>
<dbReference type="FunFam" id="1.10.1200.10:FF:000007">
    <property type="entry name" value="Probable polyketide synthase pks17"/>
    <property type="match status" value="4"/>
</dbReference>
<evidence type="ECO:0000256" key="6">
    <source>
        <dbReference type="ARBA" id="ARBA00023268"/>
    </source>
</evidence>
<dbReference type="InterPro" id="IPR014043">
    <property type="entry name" value="Acyl_transferase_dom"/>
</dbReference>
<evidence type="ECO:0000259" key="9">
    <source>
        <dbReference type="PROSITE" id="PS50075"/>
    </source>
</evidence>
<dbReference type="SUPFAM" id="SSF53901">
    <property type="entry name" value="Thiolase-like"/>
    <property type="match status" value="4"/>
</dbReference>
<dbReference type="SUPFAM" id="SSF47336">
    <property type="entry name" value="ACP-like"/>
    <property type="match status" value="4"/>
</dbReference>
<evidence type="ECO:0000313" key="11">
    <source>
        <dbReference type="EMBL" id="BBB02254.1"/>
    </source>
</evidence>
<dbReference type="PROSITE" id="PS00012">
    <property type="entry name" value="PHOSPHOPANTETHEINE"/>
    <property type="match status" value="4"/>
</dbReference>
<evidence type="ECO:0000256" key="4">
    <source>
        <dbReference type="ARBA" id="ARBA00022679"/>
    </source>
</evidence>
<dbReference type="Pfam" id="PF08659">
    <property type="entry name" value="KR"/>
    <property type="match status" value="4"/>
</dbReference>
<dbReference type="PANTHER" id="PTHR43775:SF51">
    <property type="entry name" value="INACTIVE PHENOLPHTHIOCEROL SYNTHESIS POLYKETIDE SYNTHASE TYPE I PKS1-RELATED"/>
    <property type="match status" value="1"/>
</dbReference>
<evidence type="ECO:0000259" key="10">
    <source>
        <dbReference type="PROSITE" id="PS52004"/>
    </source>
</evidence>
<feature type="compositionally biased region" description="Low complexity" evidence="8">
    <location>
        <begin position="5912"/>
        <end position="5928"/>
    </location>
</feature>
<dbReference type="InterPro" id="IPR036291">
    <property type="entry name" value="NAD(P)-bd_dom_sf"/>
</dbReference>
<dbReference type="SMART" id="SM01294">
    <property type="entry name" value="PKS_PP_betabranch"/>
    <property type="match status" value="3"/>
</dbReference>
<comment type="cofactor">
    <cofactor evidence="1">
        <name>pantetheine 4'-phosphate</name>
        <dbReference type="ChEBI" id="CHEBI:47942"/>
    </cofactor>
</comment>
<dbReference type="SUPFAM" id="SSF52151">
    <property type="entry name" value="FabD/lysophospholipase-like"/>
    <property type="match status" value="4"/>
</dbReference>
<dbReference type="InterPro" id="IPR032821">
    <property type="entry name" value="PKS_assoc"/>
</dbReference>
<dbReference type="InterPro" id="IPR006162">
    <property type="entry name" value="Ppantetheine_attach_site"/>
</dbReference>
<feature type="domain" description="Carrier" evidence="9">
    <location>
        <begin position="6408"/>
        <end position="6483"/>
    </location>
</feature>
<dbReference type="GO" id="GO:0004312">
    <property type="term" value="F:fatty acid synthase activity"/>
    <property type="evidence" value="ECO:0007669"/>
    <property type="project" value="TreeGrafter"/>
</dbReference>
<dbReference type="InterPro" id="IPR009081">
    <property type="entry name" value="PP-bd_ACP"/>
</dbReference>
<feature type="domain" description="Ketosynthase family 3 (KS3)" evidence="10">
    <location>
        <begin position="3244"/>
        <end position="3660"/>
    </location>
</feature>
<dbReference type="NCBIfam" id="NF045894">
    <property type="entry name" value="PKS_plus_SDR"/>
    <property type="match status" value="3"/>
</dbReference>
<dbReference type="KEGG" id="arev:RVR_10078"/>
<dbReference type="PROSITE" id="PS50075">
    <property type="entry name" value="CARRIER"/>
    <property type="match status" value="4"/>
</dbReference>
<feature type="domain" description="Carrier" evidence="9">
    <location>
        <begin position="3148"/>
        <end position="3223"/>
    </location>
</feature>
<evidence type="ECO:0000256" key="8">
    <source>
        <dbReference type="SAM" id="MobiDB-lite"/>
    </source>
</evidence>
<dbReference type="SMART" id="SM00822">
    <property type="entry name" value="PKS_KR"/>
    <property type="match status" value="4"/>
</dbReference>
<dbReference type="InterPro" id="IPR016039">
    <property type="entry name" value="Thiolase-like"/>
</dbReference>
<dbReference type="InterPro" id="IPR036299">
    <property type="entry name" value="Polyketide_synth_docking_sf"/>
</dbReference>
<keyword evidence="4" id="KW-0808">Transferase</keyword>
<reference evidence="11 12" key="4">
    <citation type="journal article" date="2020" name="Sci. Rep.">
        <title>beta-carboline chemical signals induce reveromycin production through a LuxR family regulator in Streptomyces sp. SN-593.</title>
        <authorList>
            <person name="Panthee S."/>
            <person name="Kito N."/>
            <person name="Hayashi T."/>
            <person name="Shimizu T."/>
            <person name="Ishikawa J."/>
            <person name="Hamamoto H."/>
            <person name="Osada H."/>
            <person name="Takahashi S."/>
        </authorList>
    </citation>
    <scope>NUCLEOTIDE SEQUENCE [LARGE SCALE GENOMIC DNA]</scope>
    <source>
        <strain evidence="11 12">SN-593</strain>
    </source>
</reference>
<evidence type="ECO:0000256" key="7">
    <source>
        <dbReference type="ARBA" id="ARBA00023315"/>
    </source>
</evidence>
<keyword evidence="7" id="KW-0012">Acyltransferase</keyword>
<sequence length="6563" mass="666533">MQQPGEWLRTMENEDKLRDYLKQVTVKLRQTRQRLREVSDRDREPVAIVGMGCRFPGGVTSPEELWDLVLAGRDATSDLPSDRGWDTAGLYDPDPGRDGTSYVARGGFVRGAAGFDARFFGISPREALAMDPQQRLLLETSWEALERAGIDPHTLRGSSTGVFAGASFSGYGLGENGAGSEGFVLTGTTTSVISGRISYVLGLEGPAVTVDSACSSALVALHLACQAVRAGDCETALAGGVSVMVSPEVFVEFSRQNGLAADGRSKAFAEAADGMGLAEGAGMLVVERLSTARRNGHPVLAVIRGSAVNQDGASNGLTAPNGPSQQRVIRAALANARVSADQIDAVEAHGTGTTLGDPIEAQALIAAYGQNRPADRPLWLGSVKSNIGHTQQAAGTAGIMKMVLAMQHGTLPATLHVDEPSTHVDWSTGAVRLLTEAAAWPDSGQPRRAGVSAFGISGTNAHVVLEEAPAASGADPAAGRGVRPIGTALRTTGDGATWLVSARSRQGLAAQAERLHAFALEHPEPAPADLAWSLATTRSAFEHRAVVTGGSRDDLLAGLAGLAAGAPAAGVVAGAVPADGDPGRTVFVFPGQGSQWTGMGAELAEASPVFAARLAECEAALAPFVDWSLTEVLAGGPGAPGFDRVDVVQPALWAVMVSLAAVWQAAGVVPDAVVGHSQGEIAAAVVAGVLSLEDGARVVALRSQALRVLAGRGGMTAIAAGEDAVRERVAPYGERVSVAALNGPAATVVSGEPEALEELAAACTADGVRARVLPVDYASHSVQVAELETEIRSVLAGVAPQAGHVPVVSSLTGAWIDGTAMDAGYWYESLRATVRFSEAVAALADDGYGVFVEASPHPVLTGAVADTVEAARPDTYGDGPVVTGTLRRDDGGAERLVASFAEAYVRGAAVDWSAVLPAGEQVGLPTYAFQRQDYWPTWPSPAERAGAAGQGGEHAGSAAEARFWAAVEDGDVVGLSEVLAIDGSRPFQEVLPALASWRERERDRQATNSWWYRVAWVPVEGLGVGRLAGRWLAVVPAGTADGGPVAQVPTALAARGAEVLTLEVDAPHADRSALAERIGALVAERPGPAGLAGVVSLLGLSGERLAADPVVGAGVAASMALVQALGDAGVGAPLWMVTSGGADVADGGPVDPVQAQVCGLGRVAGLEHPDRWGGLVDVPATLEGRAGDLLAGVLAGCGEEQVAIRPAGALARRVVRASAPAEDPAAREWTPRGTVLVTGASGAIGPHLTGWLAGAGASRLVVTSRRGTAMEGVAAMAAELAGSGTSVSVAACDVSVRDQVAGLLGWVDRTGERLRAVVHAALAVDLLPVSASSVGDLSKALGAKVDGARWLDELTADADLDAFVLFSSIAATWGSTEHGTYAAANAYLDALAYDRRARGLPATSIAWGVWEARTAGSDAPPVGGAGDAAHGAGGQGDEGQGSGDQGVGGQVSAGWSPSSASPVWLRRQGVRFLDPDLALGALGRAVGAGETFVAVADVDWARFVPVFTASRRWRLLDPLEEETVRDETAAAAGPGSAAAGVGEQEGAAGLAGLVAGLDAVGRERAVVELVRSHAAAVLGHDAVSEVEAGRAFRDLGFDSLTAVELRTRINGATGLRLPSTVVFDYPSPRVLARHILSFLPGGSGQDVPSVAVSPVGAGGGGVGDDPVVVTGMGCRLPGGVMSPEQLWELLVVGGDAIGGFPTDRGWDLAGLFDADPEREGTSYVSRGGFVAGAADFDAGFFGIAPREAVAMDPQQRLLLETSWEALESAGIDPTSLRGQSVGVFAGAASSGYTGIGSLEGADGHLVTGNATSVISGRVSYVLGLEGPAVTLDTACSSSLVALHLAAQAVRSGECVMALAGGVMVIVGPDEFVGFSRQRALAVDGRCKAFGAGADGMGLAEGAGMVVVERLSSARRAGRPVLAVIAGSAINQDGASNGLTAPNGPSQQRVIRAALASAGLGAGQVDVVEAHGTGTELGDPIEAQALIATYGQSHSVERPLWLGSVKSNIGHAQQAAGVAGVIKAVLALRHGVIPATLYAQEPSSHVDWEDGQVRLASEAVDWPSVPGGEPRRVGVSAFGISGTNAHLILQEAPVEQDESGAPDTDGDTGSVLLPGTEVSAWPVSGRSVVALAGQAGRLREFVAGCAGVGLGDVAWSLVTGRAVFERRAVVVGGGREELLAGLAAVAAGEPAVGVVSGEVPADGDPGRIVFVFPGQGSQWVGMGAELAGVSPVFAARLAECETALAPFVDWSLREVLAEGSGAPGLDRVDVVQPVLWAVMVSLAAVWEAAGVVPDAVVGHSQGEIAAAVVAGVLSLEDGARVVALRSQALRALAGRGGMLSIAAGEEAVRARIAPYGERVSVAALNGPAATVVSGEPVALEELAAVCEADGVRARVLPVDYASHSPQVEELEAQIRGALDGLAPQVGRVVVVSSLTGGVIDGSAMDAGYWYESLRATVRFSEAVTALAGSGHCVFVETSPHPVLTGAVTDVVEAAGDGGGGAVVTGTLRRGEGGAGRLLTSLAEAHVRGVTVDWSAVLPSGTRVDLPTYAFQRERYWPDRPAVAAVAEDTAARSEAEARFWAAVDGGDVPALTEALSVGPDRPLREVLPALSSWRRREHARELTEAWRYQVTWVPVTGLKAGLLTGRWLLVVPDGCRDGLADACARLLTEHGADPVVVEVRVGEADRAELAARIGDALAGPDGGRFRPSGEPHAGPTGVVSLLGLAAEPLEDLPEVPAGVAGSLALVQALGDAGVDAPLWMVTSGAVLPGLDVVGGVGGDGVVQGQVWGLGQVVGLEEPLRWGGLVDVPVVWEEGVGGLVAGVLAGCGEDQVVVRGGGVWGRRLVRAVGGGGLSGVSGGGGWVPSGSVLVTGGTGSIGGRVAGWLVGRGVGRVVLVSRSGPGAVGVASCVAELAAGGAAVEVVACDVSVRSQVAGLLERIAVSGPELCAVLHTAGVGIGTPVGDETVSGLAANLAAKASGARWLDELTADLPLEQFVVFSSGAATWGSAGLGAYGAANAYLDGLVTERRARGLAGTSVAWGLWGGGGMGEGPAGAALQRLGVAEMEPGRAVEALARVVDAGEGVVTVADVDWERFVPVFTLRRPSPLLGALPEAQRALAGVEAVPAGEAGPVGGELAGRLAGLGRSAQEQVLTDLVRSRAAVVLGYGSPAAVEAGRAFRDLGADSLTAVELRNRLAAETGLVLPSTLVFDYPTPQAVASYLREQLTGEQDALPAVPAALTPVGDAGEPIAIVGMGCRCPGGVRSPEDLWDLVFEGRDAVSVFPTDRGWDLDPERQDQGYARVGGFVYDVADFDPAFFGISPREALAMDPQQRLLLEVAWEALERSGIDPKSLRGSSTGVFAGAAYSEYDAGAQEAGGYQLTGSVTSVISGRVSYVLGLEGPAVTVDTACSSSLVALHLACQAVRSGECEMALAGGVAVMATPSAFAEFSLQRGLAADGRCKAFAGAADGIGWAEGAGMVVVERLSEARRRGHRVLAVVAGSAMNQDGASNGLTAPNGPSQQRVIRAALANAGLDASEVDAVEAHGTGTTLGDPIEAQALLATYGQGRAVERPLLLGSVKSNIGHAQCAAGVLGVVKTVMALRYGVLPATLHVDEPTPHVDWSAGGVRLLTEAVSWPENGRPRRAGVSAFGVSGTNVHTILEQAPVAEDIATGADDEDSTPSLLVPGAGVPAWLVSARSREGLAAQAEQVRAFALERPEVAAADVAWSLATTRSVFEYRAVVLGSGRDELVAGLAGLVAGEPVAGVVAGGLPVGGVGRTAFVFPGQGSQWAGMGAELAEASPVFAARLAECEAALAPFVDWSLREVLAEGSGAPGLERVDVVQPVLWAVMVSLAAVWEAAGVVPDAVVGHSQGEIAAAVVAGVLSLEDGARVVALRSQALRGLAGRGGMLSIAAGEEAVRARIASYGERVSVAALNGPAATVVSGDPEALEELAAACEAEGVRARVLPVDYASHSPQVEELEAQIRGALDGLAPQVGRVRVVSSLTGGWIDGSAMDAGYWYDSLRATVRFSDAVGTLAGEGHSVFVETSPHPVLTAAVADTVEALGAEVDGGGPVVTGTLRREDGGAARLLASFAEAYVRGVAVDWSAVLPVGEQVDLPTYAFQRQRYWPDMAARVAAERAARGLDGTGSAAEARFWAAVEGRDVARLATELAIDGDRPFREVLPALASWRERERDRAATGSWWYRVAWVPVAGLGAGVLSGTWLAVVPAGGAGAVMAEQVTAALAARGADVVTVEVDLRGVDREGLAERIGAVVAEEAGGLSGVAGVVSLLGLASGERLEAEPSVPAGVAGSLVLVQALGDAVVEAPLWLVTSGGADLADGGRIDPVQAQVWGLGRVAGLEHPDRWGGLVDVPDVLDDRSADRLAAVLAGSGEDQVAIRAGSALARRVVRANGTGDSEGAGGWSPRGTVLVTGASGAIGPHLVRWLSDAGASRLVVPSRRGTALEGIGAAAAELAGSGTSVSVVACDVSVRDQVAGLLGWIDRTGERLRAVVHGAVAVDLLPVAGTSVEDLARTLGAKVEGARWLDELTADVELDAFVLFSSIAATWGSTEHAAYAAANAGLDALAYDRRARGLPATSIAWGVWEAGAKAAPESEEQEQEQDAEAGRNTDGWSPSSASPAWLQGQGVRFLAPERALGVLGQAVGADETFVAVADVDWARFVPVFTASRPWRLLDTLAEEAARPRPGAPGEGVAGAGADTADDGAAAGLAGLVAGLDAAGRERAVVELVRSHAAAVLGHENASEVGAGRPFRDLGFDSLTAVELRTRINGATGLRLPSTVVFDYPSPRLLARHVLSFLPGGGEQGAVAAGAPALPAAAQSADSDPVVVTGMGCRLPGGVTSPARLWDLLAAGGDATGEFPTDRGWDLARLFDPDPDHDGTSYVTRGGFVAGVADFDPGFFGISPREALTMDPQQRLLLETSWEALEAAGVDPTTLRGASVGVFAGAATSGYAGIGNAEGAEGHMVTGNATSVISGRVSYVLGLEGPAVTLDTACSSSLVALHLAAQAVRSGECVMALAGGVMVIVGPDEFVGFSRQRALAVDGRCKAFGAGADGMGLAEGAGMVVVERLSSARRAGRPVLAVIAGSAVNQDGASNGLTAPNGPSQQRVIRAALASAGLGAGQVDVVEAHGTGTELGDPIEAQALIATYGQSHSVERPLWLGSVKSNIGHAQQAAGVAGVIKAVLALTHQVIPATLYAQEPSSHVDWEDGQVRPASEAVDWPTVPGGEPRRVGVSAFGISGTNAHVILQEAPTPDVPSEAGDLPCAAGTGEDAGSPALPQADGTATAAPVLGTGTEAWSWPVSGRSREALADQAARLRELVVERPRTALSDVAWSLATTRSAFEHRAVVTGTGREDLLAGLSAVAAGEPAPGVVSGAVPVDGDPDRVVFVFPGQGSQWTGMGAELAEASPVFAARLAECETALAPFVDWSLTEVLAGGPGAPGFDRVDVVQPALWAVMVSLAAVWQAAGAVPGAVVGHSQGEIAAAVVAGVLPLEDGARVVALRSQALRALAGRGGMLSIAESEEDVRVRMAAYGDRLSIAALNGPAATVVSGEPGALEELAAACERDRVRARVLPVDYASHSPQVEELECTIRAALDGLTPRRGRVPVFSSLTGEPIDGTAMDAGYWYESLRATVRFSDAVTALARDGHGVFVETSPHPVLTGAVGDTLLSATGNTPGRTGAVPVVTGTLRRDDGGPGRLLASLAEAYVCGVGVDWTRVLPAGRRVDLPTYAFQHQPYWPQPAAAPVTGGGDVAGSAAEGRFWAAVEGGDLDGLSQTLALEESGAVREVLTALSSWRQRERAQTVSSSWRYQVTWTPVANPGAGALSGTWLLVVPQDAADGGAATPGADTAPAGLAAECARVLAEHGARPLVLRVPPDGTDRAALAGRIGRALAAASTETTAEPATGSATELSTGPRPAPSAEDVTGVLSLLALAAGPATGFPDLRAGVAASQLLMQALGDAGVDAPAWLVTSGAVLPGRPGHTALPGATAASGPRRARAVRAGAEPPAALRPGRDSGPAAVLDGVVQAQVWGLGQAVGLEVPDRWGGLIDLPATLDGVTAGLLAGVLAGCGEDQVVLRDGRAWARRMVRASGPAPKTEWTPSGTVLITGGTGAIGGHTARWLARRGAPGLVLQSRSGPVAPGAARLAADLAEAGSTVSVLAADSSRRDHVAEVLARAERSTAGHDVCAVVHAAGVGQGTPLDRASTAELDAVLAGKAAGARWLDELTADLDLEQFVLFSSGSATWGSAGQGAYGAANLYLDALATARRARGQAGTSVAWGLWDGGGMGAGPAGDALQRLGLRLMDPARGVGALARIVDAGEVAVTVADVDWDRFVPVFTLRRPSPLLATLPEAQNALAAAQAGPDEEAQAGGAGRLAGRLAGLGRAAREQVLTDLVRARAAVVLGYGSPAAVEAGRAFRDLGADSLTAVELRNQLTAETGIALPSTLVFDYPTPQAVAAHLLAEMGTDGSEHPAVLAELDQIQAGLAGLDPDQETADSITRRLQKMLSSWMSAQGTPESDGTSLELTSATQDEVFDFLDRELGSS</sequence>
<dbReference type="Gene3D" id="3.30.70.3290">
    <property type="match status" value="4"/>
</dbReference>
<reference evidence="11 12" key="2">
    <citation type="journal article" date="2011" name="J. Antibiot.">
        <title>Furaquinocins I and J: novel polyketide isoprenoid hybrid compounds from Streptomyces reveromyceticus SN-593.</title>
        <authorList>
            <person name="Panthee S."/>
            <person name="Takahashi S."/>
            <person name="Takagi H."/>
            <person name="Nogawa T."/>
            <person name="Oowada E."/>
            <person name="Uramoto M."/>
            <person name="Osada H."/>
        </authorList>
    </citation>
    <scope>NUCLEOTIDE SEQUENCE [LARGE SCALE GENOMIC DNA]</scope>
    <source>
        <strain evidence="11 12">SN-593</strain>
    </source>
</reference>
<dbReference type="Pfam" id="PF00550">
    <property type="entry name" value="PP-binding"/>
    <property type="match status" value="4"/>
</dbReference>
<dbReference type="Pfam" id="PF16197">
    <property type="entry name" value="KAsynt_C_assoc"/>
    <property type="match status" value="4"/>
</dbReference>
<dbReference type="CDD" id="cd08952">
    <property type="entry name" value="KR_1_SDR_x"/>
    <property type="match status" value="4"/>
</dbReference>
<dbReference type="SUPFAM" id="SSF55048">
    <property type="entry name" value="Probable ACP-binding domain of malonyl-CoA ACP transacylase"/>
    <property type="match status" value="4"/>
</dbReference>
<dbReference type="InterPro" id="IPR015083">
    <property type="entry name" value="NorB/c/GfsB-D-like_docking"/>
</dbReference>
<dbReference type="PANTHER" id="PTHR43775">
    <property type="entry name" value="FATTY ACID SYNTHASE"/>
    <property type="match status" value="1"/>
</dbReference>
<dbReference type="Pfam" id="PF00698">
    <property type="entry name" value="Acyl_transf_1"/>
    <property type="match status" value="4"/>
</dbReference>
<keyword evidence="6" id="KW-0511">Multifunctional enzyme</keyword>
<dbReference type="Gene3D" id="6.10.140.1830">
    <property type="match status" value="4"/>
</dbReference>
<dbReference type="CDD" id="cd00833">
    <property type="entry name" value="PKS"/>
    <property type="match status" value="4"/>
</dbReference>
<dbReference type="InterPro" id="IPR014030">
    <property type="entry name" value="Ketoacyl_synth_N"/>
</dbReference>
<keyword evidence="12" id="KW-1185">Reference proteome</keyword>
<feature type="region of interest" description="Disordered" evidence="8">
    <location>
        <begin position="4607"/>
        <end position="4636"/>
    </location>
</feature>
<dbReference type="SMART" id="SM00825">
    <property type="entry name" value="PKS_KS"/>
    <property type="match status" value="4"/>
</dbReference>
<feature type="compositionally biased region" description="Acidic residues" evidence="8">
    <location>
        <begin position="4611"/>
        <end position="4621"/>
    </location>
</feature>
<evidence type="ECO:0000256" key="1">
    <source>
        <dbReference type="ARBA" id="ARBA00001957"/>
    </source>
</evidence>
<dbReference type="Pfam" id="PF18369">
    <property type="entry name" value="PKS_DE"/>
    <property type="match status" value="4"/>
</dbReference>
<dbReference type="EMBL" id="AP018365">
    <property type="protein sequence ID" value="BBB02254.1"/>
    <property type="molecule type" value="Genomic_DNA"/>
</dbReference>
<dbReference type="SUPFAM" id="SSF101173">
    <property type="entry name" value="Docking domain B of the erythromycin polyketide synthase (DEBS)"/>
    <property type="match status" value="1"/>
</dbReference>
<reference evidence="11 12" key="1">
    <citation type="journal article" date="2010" name="J. Bacteriol.">
        <title>Biochemical characterization of a novel indole prenyltransferase from Streptomyces sp. SN-593.</title>
        <authorList>
            <person name="Takahashi S."/>
            <person name="Takagi H."/>
            <person name="Toyoda A."/>
            <person name="Uramoto M."/>
            <person name="Nogawa T."/>
            <person name="Ueki M."/>
            <person name="Sakaki Y."/>
            <person name="Osada H."/>
        </authorList>
    </citation>
    <scope>NUCLEOTIDE SEQUENCE [LARGE SCALE GENOMIC DNA]</scope>
    <source>
        <strain evidence="11 12">SN-593</strain>
    </source>
</reference>
<keyword evidence="3" id="KW-0597">Phosphoprotein</keyword>
<feature type="domain" description="Carrier" evidence="9">
    <location>
        <begin position="1564"/>
        <end position="1639"/>
    </location>
</feature>
<dbReference type="PROSITE" id="PS52004">
    <property type="entry name" value="KS3_2"/>
    <property type="match status" value="4"/>
</dbReference>
<evidence type="ECO:0000256" key="3">
    <source>
        <dbReference type="ARBA" id="ARBA00022553"/>
    </source>
</evidence>
<feature type="region of interest" description="Disordered" evidence="8">
    <location>
        <begin position="1418"/>
        <end position="1457"/>
    </location>
</feature>
<feature type="domain" description="Carrier" evidence="9">
    <location>
        <begin position="4740"/>
        <end position="4815"/>
    </location>
</feature>